<accession>A0AAV2N4E5</accession>
<dbReference type="Proteomes" id="UP001497644">
    <property type="component" value="Chromosome 10"/>
</dbReference>
<sequence length="114" mass="12713">MLRHYTTSMHARAKEEEPEAEARTKGQSSFSEASFPIIRAWRSAYSACIQSSIYSRRIPGQCLPDLSPGREKSSKYSFRSRNIIVLPASKVAASCYASGNDDDMQDDAVQMSEI</sequence>
<evidence type="ECO:0000313" key="2">
    <source>
        <dbReference type="EMBL" id="CAL1674877.1"/>
    </source>
</evidence>
<proteinExistence type="predicted"/>
<dbReference type="AlphaFoldDB" id="A0AAV2N4E5"/>
<name>A0AAV2N4E5_9HYME</name>
<protein>
    <submittedName>
        <fullName evidence="2">Uncharacterized protein</fullName>
    </submittedName>
</protein>
<dbReference type="EMBL" id="OZ034833">
    <property type="protein sequence ID" value="CAL1674877.1"/>
    <property type="molecule type" value="Genomic_DNA"/>
</dbReference>
<reference evidence="2" key="1">
    <citation type="submission" date="2024-04" db="EMBL/GenBank/DDBJ databases">
        <authorList>
            <consortium name="Molecular Ecology Group"/>
        </authorList>
    </citation>
    <scope>NUCLEOTIDE SEQUENCE</scope>
</reference>
<keyword evidence="3" id="KW-1185">Reference proteome</keyword>
<evidence type="ECO:0000256" key="1">
    <source>
        <dbReference type="SAM" id="MobiDB-lite"/>
    </source>
</evidence>
<feature type="compositionally biased region" description="Basic and acidic residues" evidence="1">
    <location>
        <begin position="12"/>
        <end position="24"/>
    </location>
</feature>
<organism evidence="2 3">
    <name type="scientific">Lasius platythorax</name>
    <dbReference type="NCBI Taxonomy" id="488582"/>
    <lineage>
        <taxon>Eukaryota</taxon>
        <taxon>Metazoa</taxon>
        <taxon>Ecdysozoa</taxon>
        <taxon>Arthropoda</taxon>
        <taxon>Hexapoda</taxon>
        <taxon>Insecta</taxon>
        <taxon>Pterygota</taxon>
        <taxon>Neoptera</taxon>
        <taxon>Endopterygota</taxon>
        <taxon>Hymenoptera</taxon>
        <taxon>Apocrita</taxon>
        <taxon>Aculeata</taxon>
        <taxon>Formicoidea</taxon>
        <taxon>Formicidae</taxon>
        <taxon>Formicinae</taxon>
        <taxon>Lasius</taxon>
        <taxon>Lasius</taxon>
    </lineage>
</organism>
<feature type="region of interest" description="Disordered" evidence="1">
    <location>
        <begin position="1"/>
        <end position="30"/>
    </location>
</feature>
<gene>
    <name evidence="2" type="ORF">LPLAT_LOCUS1405</name>
</gene>
<evidence type="ECO:0000313" key="3">
    <source>
        <dbReference type="Proteomes" id="UP001497644"/>
    </source>
</evidence>